<organism evidence="1 2">
    <name type="scientific">Treponema bryantii</name>
    <dbReference type="NCBI Taxonomy" id="163"/>
    <lineage>
        <taxon>Bacteria</taxon>
        <taxon>Pseudomonadati</taxon>
        <taxon>Spirochaetota</taxon>
        <taxon>Spirochaetia</taxon>
        <taxon>Spirochaetales</taxon>
        <taxon>Treponemataceae</taxon>
        <taxon>Treponema</taxon>
    </lineage>
</organism>
<reference evidence="1 2" key="1">
    <citation type="submission" date="2016-10" db="EMBL/GenBank/DDBJ databases">
        <authorList>
            <person name="de Groot N.N."/>
        </authorList>
    </citation>
    <scope>NUCLEOTIDE SEQUENCE [LARGE SCALE GENOMIC DNA]</scope>
    <source>
        <strain evidence="1 2">B25</strain>
    </source>
</reference>
<evidence type="ECO:0000313" key="2">
    <source>
        <dbReference type="Proteomes" id="UP000182360"/>
    </source>
</evidence>
<dbReference type="InterPro" id="IPR014998">
    <property type="entry name" value="DUF1848"/>
</dbReference>
<proteinExistence type="predicted"/>
<dbReference type="Pfam" id="PF08902">
    <property type="entry name" value="DUF1848"/>
    <property type="match status" value="1"/>
</dbReference>
<dbReference type="Proteomes" id="UP000182360">
    <property type="component" value="Unassembled WGS sequence"/>
</dbReference>
<dbReference type="EMBL" id="FOFU01000002">
    <property type="protein sequence ID" value="SEQ06325.1"/>
    <property type="molecule type" value="Genomic_DNA"/>
</dbReference>
<accession>A0A1H9CYQ1</accession>
<gene>
    <name evidence="1" type="ORF">SAMN04487977_102363</name>
</gene>
<protein>
    <recommendedName>
        <fullName evidence="3">DUF1848 domain-containing protein</fullName>
    </recommendedName>
</protein>
<dbReference type="AlphaFoldDB" id="A0A1H9CYQ1"/>
<keyword evidence="2" id="KW-1185">Reference proteome</keyword>
<sequence>MVRNPFYPSSVSSYELNPQIVDLITFCTKNPLPVLKNEELWNELSKYNQWWYVSLTPYGKEIEPNVPEKAAVADGIIELGKRLGADKVGWRYDPIFISEKYTIPYHLKAFENIARRLCGATKTAVISFIDLYPKVRRNFPEAREVNREERLTLGKAFVEIAAKYGMTLRPCAEGKELEQFGADCSGCQTIEVLENAVGKKLKIPKKNSARKECACFLNGDIGAYNSCGHLCRYCYANADSKLVLENMKAHNPVSPLLIGELKIDDKIFNTIQKSWIVIS</sequence>
<dbReference type="STRING" id="163.SAMN04487775_102386"/>
<evidence type="ECO:0000313" key="1">
    <source>
        <dbReference type="EMBL" id="SEQ06325.1"/>
    </source>
</evidence>
<name>A0A1H9CYQ1_9SPIR</name>
<evidence type="ECO:0008006" key="3">
    <source>
        <dbReference type="Google" id="ProtNLM"/>
    </source>
</evidence>